<dbReference type="AlphaFoldDB" id="A0A840VC89"/>
<evidence type="ECO:0000256" key="1">
    <source>
        <dbReference type="SAM" id="MobiDB-lite"/>
    </source>
</evidence>
<feature type="region of interest" description="Disordered" evidence="1">
    <location>
        <begin position="1"/>
        <end position="61"/>
    </location>
</feature>
<organism evidence="2 3">
    <name type="scientific">Acidocella aromatica</name>
    <dbReference type="NCBI Taxonomy" id="1303579"/>
    <lineage>
        <taxon>Bacteria</taxon>
        <taxon>Pseudomonadati</taxon>
        <taxon>Pseudomonadota</taxon>
        <taxon>Alphaproteobacteria</taxon>
        <taxon>Acetobacterales</taxon>
        <taxon>Acidocellaceae</taxon>
        <taxon>Acidocella</taxon>
    </lineage>
</organism>
<sequence>MSSVEARVSPGHSHVFLGEAHEHNERRDDGAEDRRRPMVRLPRPGGRRRRPIGRPASLGPGHLGAILSVLSATGRDARYYRGFATLAHITVKVLTRRNDWPYRSAGL</sequence>
<proteinExistence type="predicted"/>
<dbReference type="EMBL" id="JACHFJ010000005">
    <property type="protein sequence ID" value="MBB5373254.1"/>
    <property type="molecule type" value="Genomic_DNA"/>
</dbReference>
<reference evidence="2 3" key="1">
    <citation type="submission" date="2020-08" db="EMBL/GenBank/DDBJ databases">
        <title>Genomic Encyclopedia of Type Strains, Phase IV (KMG-IV): sequencing the most valuable type-strain genomes for metagenomic binning, comparative biology and taxonomic classification.</title>
        <authorList>
            <person name="Goeker M."/>
        </authorList>
    </citation>
    <scope>NUCLEOTIDE SEQUENCE [LARGE SCALE GENOMIC DNA]</scope>
    <source>
        <strain evidence="2 3">DSM 27026</strain>
    </source>
</reference>
<accession>A0A840VC89</accession>
<dbReference type="RefSeq" id="WP_183266265.1">
    <property type="nucleotide sequence ID" value="NZ_JACHFJ010000005.1"/>
</dbReference>
<feature type="compositionally biased region" description="Basic and acidic residues" evidence="1">
    <location>
        <begin position="19"/>
        <end position="36"/>
    </location>
</feature>
<evidence type="ECO:0000313" key="3">
    <source>
        <dbReference type="Proteomes" id="UP000553706"/>
    </source>
</evidence>
<dbReference type="Proteomes" id="UP000553706">
    <property type="component" value="Unassembled WGS sequence"/>
</dbReference>
<gene>
    <name evidence="2" type="ORF">HNP71_001513</name>
</gene>
<keyword evidence="3" id="KW-1185">Reference proteome</keyword>
<evidence type="ECO:0000313" key="2">
    <source>
        <dbReference type="EMBL" id="MBB5373254.1"/>
    </source>
</evidence>
<comment type="caution">
    <text evidence="2">The sequence shown here is derived from an EMBL/GenBank/DDBJ whole genome shotgun (WGS) entry which is preliminary data.</text>
</comment>
<protein>
    <submittedName>
        <fullName evidence="2">Uncharacterized protein</fullName>
    </submittedName>
</protein>
<name>A0A840VC89_9PROT</name>